<keyword evidence="1" id="KW-1003">Cell membrane</keyword>
<keyword evidence="3" id="KW-0472">Membrane</keyword>
<dbReference type="InterPro" id="IPR009948">
    <property type="entry name" value="Syd"/>
</dbReference>
<dbReference type="CDD" id="cd16323">
    <property type="entry name" value="Syd"/>
    <property type="match status" value="1"/>
</dbReference>
<dbReference type="AlphaFoldDB" id="A0AB94IF26"/>
<evidence type="ECO:0000256" key="3">
    <source>
        <dbReference type="ARBA" id="ARBA00023136"/>
    </source>
</evidence>
<proteinExistence type="predicted"/>
<evidence type="ECO:0000313" key="4">
    <source>
        <dbReference type="EMBL" id="TEA28114.1"/>
    </source>
</evidence>
<reference evidence="4 5" key="1">
    <citation type="journal article" date="2014" name="Appl. Environ. Microbiol.">
        <title>Genomic features of a bumble bee symbiont reflect its host environment.</title>
        <authorList>
            <person name="Martinson V.G."/>
            <person name="Magoc T."/>
            <person name="Koch H."/>
            <person name="Salzberg S.L."/>
            <person name="Moran N.A."/>
        </authorList>
    </citation>
    <scope>NUCLEOTIDE SEQUENCE [LARGE SCALE GENOMIC DNA]</scope>
    <source>
        <strain evidence="4 5">Bimp</strain>
    </source>
</reference>
<sequence>MITTSSFFSWNVNCWLAYNATNKNLYKLNLIMNNLFSALSDVNRRYIDLWQQQQGTYPKSSAYVDIPSPCAISSTSTEVYWQPVATTPVNDLQRVEQLVGITIRPEIQALFGMQYAGDMWTTFQAITLCLIQAWNQDDFYRLEQNQIAHLQMLKKLKRQPSLFIATTQDDSRIITVNNVTGAVMLDDLITGEYQVLSDHLTQFLTQLNPIII</sequence>
<dbReference type="Pfam" id="PF07348">
    <property type="entry name" value="Syd"/>
    <property type="match status" value="1"/>
</dbReference>
<comment type="caution">
    <text evidence="4">The sequence shown here is derived from an EMBL/GenBank/DDBJ whole genome shotgun (WGS) entry which is preliminary data.</text>
</comment>
<name>A0AB94IF26_9GAMM</name>
<dbReference type="GO" id="GO:0009898">
    <property type="term" value="C:cytoplasmic side of plasma membrane"/>
    <property type="evidence" value="ECO:0007669"/>
    <property type="project" value="InterPro"/>
</dbReference>
<gene>
    <name evidence="4" type="ORF">O970_00590</name>
</gene>
<organism evidence="4 5">
    <name type="scientific">Candidatus Schmidhempelia bombi str. Bimp</name>
    <dbReference type="NCBI Taxonomy" id="1387197"/>
    <lineage>
        <taxon>Bacteria</taxon>
        <taxon>Pseudomonadati</taxon>
        <taxon>Pseudomonadota</taxon>
        <taxon>Gammaproteobacteria</taxon>
        <taxon>Orbales</taxon>
        <taxon>Orbaceae</taxon>
        <taxon>Candidatus Schmidhempelia</taxon>
    </lineage>
</organism>
<dbReference type="NCBIfam" id="NF003439">
    <property type="entry name" value="PRK04968.1"/>
    <property type="match status" value="1"/>
</dbReference>
<dbReference type="Gene3D" id="3.40.1580.20">
    <property type="entry name" value="Syd protein"/>
    <property type="match status" value="1"/>
</dbReference>
<dbReference type="InterPro" id="IPR038228">
    <property type="entry name" value="Syd_sf"/>
</dbReference>
<keyword evidence="5" id="KW-1185">Reference proteome</keyword>
<keyword evidence="2" id="KW-0997">Cell inner membrane</keyword>
<evidence type="ECO:0000256" key="1">
    <source>
        <dbReference type="ARBA" id="ARBA00022475"/>
    </source>
</evidence>
<accession>A0AB94IF26</accession>
<evidence type="ECO:0000313" key="5">
    <source>
        <dbReference type="Proteomes" id="UP000506160"/>
    </source>
</evidence>
<dbReference type="EMBL" id="AWGA01000008">
    <property type="protein sequence ID" value="TEA28114.1"/>
    <property type="molecule type" value="Genomic_DNA"/>
</dbReference>
<evidence type="ECO:0000256" key="2">
    <source>
        <dbReference type="ARBA" id="ARBA00022519"/>
    </source>
</evidence>
<dbReference type="Proteomes" id="UP000506160">
    <property type="component" value="Unassembled WGS sequence"/>
</dbReference>
<protein>
    <submittedName>
        <fullName evidence="4">SecY-interacting protein</fullName>
    </submittedName>
</protein>